<dbReference type="InterPro" id="IPR046335">
    <property type="entry name" value="LacI/GalR-like_sensor"/>
</dbReference>
<reference evidence="5 6" key="1">
    <citation type="submission" date="2024-02" db="EMBL/GenBank/DDBJ databases">
        <title>Complete genome sequence of Pelagibacterium nitratireducens ZH15.</title>
        <authorList>
            <person name="Zhao L.H."/>
        </authorList>
    </citation>
    <scope>NUCLEOTIDE SEQUENCE [LARGE SCALE GENOMIC DNA]</scope>
    <source>
        <strain evidence="5 6">ZH15</strain>
    </source>
</reference>
<protein>
    <submittedName>
        <fullName evidence="5">LacI family DNA-binding transcriptional regulator</fullName>
    </submittedName>
</protein>
<keyword evidence="1" id="KW-0805">Transcription regulation</keyword>
<dbReference type="PRINTS" id="PR00036">
    <property type="entry name" value="HTHLACI"/>
</dbReference>
<dbReference type="SUPFAM" id="SSF47413">
    <property type="entry name" value="lambda repressor-like DNA-binding domains"/>
    <property type="match status" value="1"/>
</dbReference>
<name>A0ABZ2I4D4_9HYPH</name>
<dbReference type="InterPro" id="IPR028082">
    <property type="entry name" value="Peripla_BP_I"/>
</dbReference>
<evidence type="ECO:0000256" key="3">
    <source>
        <dbReference type="ARBA" id="ARBA00023163"/>
    </source>
</evidence>
<evidence type="ECO:0000259" key="4">
    <source>
        <dbReference type="PROSITE" id="PS50932"/>
    </source>
</evidence>
<dbReference type="SMART" id="SM00354">
    <property type="entry name" value="HTH_LACI"/>
    <property type="match status" value="1"/>
</dbReference>
<evidence type="ECO:0000313" key="6">
    <source>
        <dbReference type="Proteomes" id="UP001369958"/>
    </source>
</evidence>
<proteinExistence type="predicted"/>
<dbReference type="PROSITE" id="PS00356">
    <property type="entry name" value="HTH_LACI_1"/>
    <property type="match status" value="1"/>
</dbReference>
<dbReference type="Proteomes" id="UP001369958">
    <property type="component" value="Chromosome"/>
</dbReference>
<dbReference type="Pfam" id="PF13377">
    <property type="entry name" value="Peripla_BP_3"/>
    <property type="match status" value="1"/>
</dbReference>
<dbReference type="GO" id="GO:0003677">
    <property type="term" value="F:DNA binding"/>
    <property type="evidence" value="ECO:0007669"/>
    <property type="project" value="UniProtKB-KW"/>
</dbReference>
<dbReference type="Gene3D" id="1.10.260.40">
    <property type="entry name" value="lambda repressor-like DNA-binding domains"/>
    <property type="match status" value="1"/>
</dbReference>
<dbReference type="EMBL" id="CP146275">
    <property type="protein sequence ID" value="WWT33823.1"/>
    <property type="molecule type" value="Genomic_DNA"/>
</dbReference>
<sequence>MITIKDVARAAQVSIATVSRVLNAYPHVRPEVRERVQKAIAELGYSPNRLATSFRTQQSRVVGVFLRQQRTPFSSALAYAVESAIFEAGYRALLCSTDGDPDREETYVESMIELRAEGVVIRPTGSAARTARHVARLREAGISIVFADMKPPMTQVSAVVCDNYSGGYEGMRHLLGLGHRKIGIIAGSRAQAGGAKGNGNVGSERMRGIMRASQDLAEGVELFFSGPFDEATLEEGARQAEYIFDSYPDVTALFGTTDVLAIGAMQTAHRRGMAVPDEISILGYDGIMESGITFPSLSTVRQPIHEMGTLAAQTLLHHIRNPQASAQQIVLENSVLVRNSTGPVSETR</sequence>
<keyword evidence="2 5" id="KW-0238">DNA-binding</keyword>
<dbReference type="Gene3D" id="3.40.50.2300">
    <property type="match status" value="2"/>
</dbReference>
<accession>A0ABZ2I4D4</accession>
<dbReference type="SUPFAM" id="SSF53822">
    <property type="entry name" value="Periplasmic binding protein-like I"/>
    <property type="match status" value="1"/>
</dbReference>
<dbReference type="CDD" id="cd06267">
    <property type="entry name" value="PBP1_LacI_sugar_binding-like"/>
    <property type="match status" value="1"/>
</dbReference>
<dbReference type="Pfam" id="PF00356">
    <property type="entry name" value="LacI"/>
    <property type="match status" value="1"/>
</dbReference>
<dbReference type="RefSeq" id="WP_338609549.1">
    <property type="nucleotide sequence ID" value="NZ_CP146275.1"/>
</dbReference>
<evidence type="ECO:0000256" key="2">
    <source>
        <dbReference type="ARBA" id="ARBA00023125"/>
    </source>
</evidence>
<feature type="domain" description="HTH lacI-type" evidence="4">
    <location>
        <begin position="2"/>
        <end position="56"/>
    </location>
</feature>
<evidence type="ECO:0000313" key="5">
    <source>
        <dbReference type="EMBL" id="WWT33823.1"/>
    </source>
</evidence>
<dbReference type="PROSITE" id="PS50932">
    <property type="entry name" value="HTH_LACI_2"/>
    <property type="match status" value="1"/>
</dbReference>
<dbReference type="PANTHER" id="PTHR30146">
    <property type="entry name" value="LACI-RELATED TRANSCRIPTIONAL REPRESSOR"/>
    <property type="match status" value="1"/>
</dbReference>
<dbReference type="InterPro" id="IPR000843">
    <property type="entry name" value="HTH_LacI"/>
</dbReference>
<evidence type="ECO:0000256" key="1">
    <source>
        <dbReference type="ARBA" id="ARBA00023015"/>
    </source>
</evidence>
<organism evidence="5 6">
    <name type="scientific">Pelagibacterium nitratireducens</name>
    <dbReference type="NCBI Taxonomy" id="1046114"/>
    <lineage>
        <taxon>Bacteria</taxon>
        <taxon>Pseudomonadati</taxon>
        <taxon>Pseudomonadota</taxon>
        <taxon>Alphaproteobacteria</taxon>
        <taxon>Hyphomicrobiales</taxon>
        <taxon>Devosiaceae</taxon>
        <taxon>Pelagibacterium</taxon>
    </lineage>
</organism>
<dbReference type="PANTHER" id="PTHR30146:SF109">
    <property type="entry name" value="HTH-TYPE TRANSCRIPTIONAL REGULATOR GALS"/>
    <property type="match status" value="1"/>
</dbReference>
<dbReference type="CDD" id="cd01392">
    <property type="entry name" value="HTH_LacI"/>
    <property type="match status" value="1"/>
</dbReference>
<gene>
    <name evidence="5" type="ORF">V6617_05025</name>
</gene>
<dbReference type="InterPro" id="IPR010982">
    <property type="entry name" value="Lambda_DNA-bd_dom_sf"/>
</dbReference>
<keyword evidence="6" id="KW-1185">Reference proteome</keyword>
<keyword evidence="3" id="KW-0804">Transcription</keyword>